<accession>A0AAN7EQT6</accession>
<dbReference type="InterPro" id="IPR044592">
    <property type="entry name" value="RING1A/B"/>
</dbReference>
<reference evidence="7 8" key="1">
    <citation type="journal article" date="2023" name="G3 (Bethesda)">
        <title>A haplotype-resolved chromosome-scale genome for Quercus rubra L. provides insights into the genetics of adaptive traits for red oak species.</title>
        <authorList>
            <person name="Kapoor B."/>
            <person name="Jenkins J."/>
            <person name="Schmutz J."/>
            <person name="Zhebentyayeva T."/>
            <person name="Kuelheim C."/>
            <person name="Coggeshall M."/>
            <person name="Heim C."/>
            <person name="Lasky J.R."/>
            <person name="Leites L."/>
            <person name="Islam-Faridi N."/>
            <person name="Romero-Severson J."/>
            <person name="DeLeo V.L."/>
            <person name="Lucas S.M."/>
            <person name="Lazic D."/>
            <person name="Gailing O."/>
            <person name="Carlson J."/>
            <person name="Staton M."/>
        </authorList>
    </citation>
    <scope>NUCLEOTIDE SEQUENCE [LARGE SCALE GENOMIC DNA]</scope>
    <source>
        <strain evidence="7">Pseudo-F2</strain>
    </source>
</reference>
<protein>
    <recommendedName>
        <fullName evidence="6">RING-type domain-containing protein</fullName>
    </recommendedName>
</protein>
<keyword evidence="2 4" id="KW-0863">Zinc-finger</keyword>
<evidence type="ECO:0000313" key="7">
    <source>
        <dbReference type="EMBL" id="KAK4577619.1"/>
    </source>
</evidence>
<sequence>MPAQKRCLSENLDDEEQHQHHAKQSRPHPQSLVDDEVIVDDDDEAGQRLEVQPQEQQVKEEDDEDEEGGGGEEEEDGDGDEAEDKQTVKQQQHHEKEKEEEEEEEDAEAEDSQGSPSSTLQEKPEFVFVQLTDIRKDVQCPICLGIIKKTRTVMECLHRFCRECIDKSMRMGNNECPACRTHCASRRSLRDDPNYDALIAALYPDIDKYEEEELAFHEEEMTRNKQIQASIAQILQRQSEALVKRRQLGNTPSTFTTRSQRNNRNTHSRRRNCRGIELQGSEDNEDENDNKDSSSADERGIELRQRRRKRRAGTRSSQPSSSAANSDGGCIENDLEVSKENRGISPGLVWNPEMLAWGRAGTRSHTRHGNASGCSSKSAQSTRLSKLVEYLRSLEEKNDEIFISCFFLWTYEVYQDCSSRTFAVGQVCLLNTYVNILLARYLCKLKKLKFWR</sequence>
<keyword evidence="8" id="KW-1185">Reference proteome</keyword>
<evidence type="ECO:0000313" key="8">
    <source>
        <dbReference type="Proteomes" id="UP001324115"/>
    </source>
</evidence>
<evidence type="ECO:0000256" key="4">
    <source>
        <dbReference type="PROSITE-ProRule" id="PRU00175"/>
    </source>
</evidence>
<comment type="caution">
    <text evidence="7">The sequence shown here is derived from an EMBL/GenBank/DDBJ whole genome shotgun (WGS) entry which is preliminary data.</text>
</comment>
<evidence type="ECO:0000256" key="5">
    <source>
        <dbReference type="SAM" id="MobiDB-lite"/>
    </source>
</evidence>
<feature type="compositionally biased region" description="Acidic residues" evidence="5">
    <location>
        <begin position="60"/>
        <end position="83"/>
    </location>
</feature>
<dbReference type="InterPro" id="IPR013083">
    <property type="entry name" value="Znf_RING/FYVE/PHD"/>
</dbReference>
<feature type="region of interest" description="Disordered" evidence="5">
    <location>
        <begin position="1"/>
        <end position="123"/>
    </location>
</feature>
<feature type="compositionally biased region" description="Low complexity" evidence="5">
    <location>
        <begin position="314"/>
        <end position="326"/>
    </location>
</feature>
<dbReference type="EMBL" id="JAXUIC010000008">
    <property type="protein sequence ID" value="KAK4577619.1"/>
    <property type="molecule type" value="Genomic_DNA"/>
</dbReference>
<dbReference type="Gene3D" id="3.30.40.10">
    <property type="entry name" value="Zinc/RING finger domain, C3HC4 (zinc finger)"/>
    <property type="match status" value="1"/>
</dbReference>
<feature type="compositionally biased region" description="Low complexity" evidence="5">
    <location>
        <begin position="253"/>
        <end position="263"/>
    </location>
</feature>
<keyword evidence="1" id="KW-0479">Metal-binding</keyword>
<name>A0AAN7EQT6_QUERU</name>
<feature type="domain" description="RING-type" evidence="6">
    <location>
        <begin position="140"/>
        <end position="180"/>
    </location>
</feature>
<evidence type="ECO:0000256" key="1">
    <source>
        <dbReference type="ARBA" id="ARBA00022723"/>
    </source>
</evidence>
<feature type="compositionally biased region" description="Acidic residues" evidence="5">
    <location>
        <begin position="33"/>
        <end position="44"/>
    </location>
</feature>
<gene>
    <name evidence="7" type="ORF">RGQ29_027935</name>
</gene>
<feature type="compositionally biased region" description="Acidic residues" evidence="5">
    <location>
        <begin position="98"/>
        <end position="111"/>
    </location>
</feature>
<dbReference type="SUPFAM" id="SSF57850">
    <property type="entry name" value="RING/U-box"/>
    <property type="match status" value="1"/>
</dbReference>
<feature type="compositionally biased region" description="Polar residues" evidence="5">
    <location>
        <begin position="112"/>
        <end position="121"/>
    </location>
</feature>
<keyword evidence="3" id="KW-0862">Zinc</keyword>
<dbReference type="PANTHER" id="PTHR46537">
    <property type="entry name" value="OS11G0578200 PROTEIN"/>
    <property type="match status" value="1"/>
</dbReference>
<evidence type="ECO:0000256" key="2">
    <source>
        <dbReference type="ARBA" id="ARBA00022771"/>
    </source>
</evidence>
<dbReference type="SMART" id="SM00184">
    <property type="entry name" value="RING"/>
    <property type="match status" value="1"/>
</dbReference>
<dbReference type="AlphaFoldDB" id="A0AAN7EQT6"/>
<dbReference type="InterPro" id="IPR017907">
    <property type="entry name" value="Znf_RING_CS"/>
</dbReference>
<dbReference type="CDD" id="cd16531">
    <property type="entry name" value="RING-HC_RING1-like"/>
    <property type="match status" value="1"/>
</dbReference>
<dbReference type="PROSITE" id="PS00518">
    <property type="entry name" value="ZF_RING_1"/>
    <property type="match status" value="1"/>
</dbReference>
<organism evidence="7 8">
    <name type="scientific">Quercus rubra</name>
    <name type="common">Northern red oak</name>
    <name type="synonym">Quercus borealis</name>
    <dbReference type="NCBI Taxonomy" id="3512"/>
    <lineage>
        <taxon>Eukaryota</taxon>
        <taxon>Viridiplantae</taxon>
        <taxon>Streptophyta</taxon>
        <taxon>Embryophyta</taxon>
        <taxon>Tracheophyta</taxon>
        <taxon>Spermatophyta</taxon>
        <taxon>Magnoliopsida</taxon>
        <taxon>eudicotyledons</taxon>
        <taxon>Gunneridae</taxon>
        <taxon>Pentapetalae</taxon>
        <taxon>rosids</taxon>
        <taxon>fabids</taxon>
        <taxon>Fagales</taxon>
        <taxon>Fagaceae</taxon>
        <taxon>Quercus</taxon>
    </lineage>
</organism>
<feature type="compositionally biased region" description="Acidic residues" evidence="5">
    <location>
        <begin position="280"/>
        <end position="289"/>
    </location>
</feature>
<feature type="compositionally biased region" description="Basic and acidic residues" evidence="5">
    <location>
        <begin position="84"/>
        <end position="97"/>
    </location>
</feature>
<evidence type="ECO:0000259" key="6">
    <source>
        <dbReference type="PROSITE" id="PS50089"/>
    </source>
</evidence>
<dbReference type="Proteomes" id="UP001324115">
    <property type="component" value="Unassembled WGS sequence"/>
</dbReference>
<dbReference type="InterPro" id="IPR001841">
    <property type="entry name" value="Znf_RING"/>
</dbReference>
<dbReference type="PROSITE" id="PS50089">
    <property type="entry name" value="ZF_RING_2"/>
    <property type="match status" value="1"/>
</dbReference>
<feature type="compositionally biased region" description="Basic residues" evidence="5">
    <location>
        <begin position="264"/>
        <end position="273"/>
    </location>
</feature>
<feature type="region of interest" description="Disordered" evidence="5">
    <location>
        <begin position="244"/>
        <end position="331"/>
    </location>
</feature>
<feature type="compositionally biased region" description="Basic and acidic residues" evidence="5">
    <location>
        <begin position="290"/>
        <end position="304"/>
    </location>
</feature>
<dbReference type="GO" id="GO:0008270">
    <property type="term" value="F:zinc ion binding"/>
    <property type="evidence" value="ECO:0007669"/>
    <property type="project" value="UniProtKB-KW"/>
</dbReference>
<proteinExistence type="predicted"/>
<dbReference type="Pfam" id="PF13923">
    <property type="entry name" value="zf-C3HC4_2"/>
    <property type="match status" value="1"/>
</dbReference>
<dbReference type="PANTHER" id="PTHR46537:SF1">
    <property type="entry name" value="E3 UBIQUITIN-PROTEIN LIGASE RING1B-RELATED"/>
    <property type="match status" value="1"/>
</dbReference>
<evidence type="ECO:0000256" key="3">
    <source>
        <dbReference type="ARBA" id="ARBA00022833"/>
    </source>
</evidence>